<proteinExistence type="predicted"/>
<keyword evidence="3" id="KW-1185">Reference proteome</keyword>
<feature type="region of interest" description="Disordered" evidence="1">
    <location>
        <begin position="24"/>
        <end position="67"/>
    </location>
</feature>
<evidence type="ECO:0000256" key="1">
    <source>
        <dbReference type="SAM" id="MobiDB-lite"/>
    </source>
</evidence>
<evidence type="ECO:0000313" key="2">
    <source>
        <dbReference type="EMBL" id="TNN33991.1"/>
    </source>
</evidence>
<dbReference type="AlphaFoldDB" id="A0A4Z2EZP4"/>
<reference evidence="2 3" key="1">
    <citation type="submission" date="2019-03" db="EMBL/GenBank/DDBJ databases">
        <title>First draft genome of Liparis tanakae, snailfish: a comprehensive survey of snailfish specific genes.</title>
        <authorList>
            <person name="Kim W."/>
            <person name="Song I."/>
            <person name="Jeong J.-H."/>
            <person name="Kim D."/>
            <person name="Kim S."/>
            <person name="Ryu S."/>
            <person name="Song J.Y."/>
            <person name="Lee S.K."/>
        </authorList>
    </citation>
    <scope>NUCLEOTIDE SEQUENCE [LARGE SCALE GENOMIC DNA]</scope>
    <source>
        <tissue evidence="2">Muscle</tissue>
    </source>
</reference>
<sequence>MDEDAVSLSSAAAASPGMLQTIRRSIRRAAANSPLASGGKGSKVTAGDASDSRPPTSPSEYRRPAVT</sequence>
<comment type="caution">
    <text evidence="2">The sequence shown here is derived from an EMBL/GenBank/DDBJ whole genome shotgun (WGS) entry which is preliminary data.</text>
</comment>
<gene>
    <name evidence="2" type="ORF">EYF80_055842</name>
</gene>
<protein>
    <submittedName>
        <fullName evidence="2">Uncharacterized protein</fullName>
    </submittedName>
</protein>
<name>A0A4Z2EZP4_9TELE</name>
<organism evidence="2 3">
    <name type="scientific">Liparis tanakae</name>
    <name type="common">Tanaka's snailfish</name>
    <dbReference type="NCBI Taxonomy" id="230148"/>
    <lineage>
        <taxon>Eukaryota</taxon>
        <taxon>Metazoa</taxon>
        <taxon>Chordata</taxon>
        <taxon>Craniata</taxon>
        <taxon>Vertebrata</taxon>
        <taxon>Euteleostomi</taxon>
        <taxon>Actinopterygii</taxon>
        <taxon>Neopterygii</taxon>
        <taxon>Teleostei</taxon>
        <taxon>Neoteleostei</taxon>
        <taxon>Acanthomorphata</taxon>
        <taxon>Eupercaria</taxon>
        <taxon>Perciformes</taxon>
        <taxon>Cottioidei</taxon>
        <taxon>Cottales</taxon>
        <taxon>Liparidae</taxon>
        <taxon>Liparis</taxon>
    </lineage>
</organism>
<accession>A0A4Z2EZP4</accession>
<dbReference type="Proteomes" id="UP000314294">
    <property type="component" value="Unassembled WGS sequence"/>
</dbReference>
<dbReference type="EMBL" id="SRLO01002068">
    <property type="protein sequence ID" value="TNN33991.1"/>
    <property type="molecule type" value="Genomic_DNA"/>
</dbReference>
<evidence type="ECO:0000313" key="3">
    <source>
        <dbReference type="Proteomes" id="UP000314294"/>
    </source>
</evidence>